<protein>
    <recommendedName>
        <fullName evidence="6 13">Dihydropteroate synthase</fullName>
        <shortName evidence="13">DHPS</shortName>
        <ecNumber evidence="5 13">2.5.1.15</ecNumber>
    </recommendedName>
    <alternativeName>
        <fullName evidence="11 13">Dihydropteroate pyrophosphorylase</fullName>
    </alternativeName>
</protein>
<evidence type="ECO:0000256" key="2">
    <source>
        <dbReference type="ARBA" id="ARBA00001946"/>
    </source>
</evidence>
<dbReference type="EC" id="2.5.1.15" evidence="5 13"/>
<evidence type="ECO:0000256" key="11">
    <source>
        <dbReference type="ARBA" id="ARBA00030193"/>
    </source>
</evidence>
<dbReference type="GO" id="GO:0005829">
    <property type="term" value="C:cytosol"/>
    <property type="evidence" value="ECO:0007669"/>
    <property type="project" value="TreeGrafter"/>
</dbReference>
<dbReference type="AlphaFoldDB" id="A0A0A5GA73"/>
<comment type="pathway">
    <text evidence="3 13">Cofactor biosynthesis; tetrahydrofolate biosynthesis; 7,8-dihydrofolate from 2-amino-4-hydroxy-6-hydroxymethyl-7,8-dihydropteridine diphosphate and 4-aminobenzoate: step 1/2.</text>
</comment>
<evidence type="ECO:0000256" key="9">
    <source>
        <dbReference type="ARBA" id="ARBA00022842"/>
    </source>
</evidence>
<dbReference type="Proteomes" id="UP000030528">
    <property type="component" value="Unassembled WGS sequence"/>
</dbReference>
<dbReference type="PANTHER" id="PTHR20941:SF1">
    <property type="entry name" value="FOLIC ACID SYNTHESIS PROTEIN FOL1"/>
    <property type="match status" value="1"/>
</dbReference>
<dbReference type="GO" id="GO:0046872">
    <property type="term" value="F:metal ion binding"/>
    <property type="evidence" value="ECO:0007669"/>
    <property type="project" value="UniProtKB-KW"/>
</dbReference>
<evidence type="ECO:0000259" key="14">
    <source>
        <dbReference type="PROSITE" id="PS50972"/>
    </source>
</evidence>
<sequence>MINLKQNNQLRTRVRNYDYDKQTLVMGILNITPDSFSDGGNYDELEAAVHQAKQMEADGAHLIDIGGESTRPGHTPVSEEEELRRILPVIQALHSEISIPISVDTYKAEVARQAIEAGASIINDVWGAKKEPNIAEVAAELNVPIILMHNQSERSYVNLIDDMLKGLQESVAIALKAGVKEENIVLDPGVGFAKTAEDNIQVMRNLEAFTTLPYPVLLGTSRKSFIGKVLDTPVEERIEGTGATVCLGVQKGVNIVRVHDVKPIARMTKMMDKMIGKGESDNG</sequence>
<gene>
    <name evidence="15" type="ORF">N781_08415</name>
</gene>
<evidence type="ECO:0000256" key="8">
    <source>
        <dbReference type="ARBA" id="ARBA00022723"/>
    </source>
</evidence>
<keyword evidence="8 13" id="KW-0479">Metal-binding</keyword>
<dbReference type="InterPro" id="IPR045031">
    <property type="entry name" value="DHP_synth-like"/>
</dbReference>
<comment type="function">
    <text evidence="12 13">Catalyzes the condensation of para-aminobenzoate (pABA) with 6-hydroxymethyl-7,8-dihydropterin diphosphate (DHPt-PP) to form 7,8-dihydropteroate (H2Pte), the immediate precursor of folate derivatives.</text>
</comment>
<keyword evidence="9 13" id="KW-0460">Magnesium</keyword>
<dbReference type="RefSeq" id="WP_026801684.1">
    <property type="nucleotide sequence ID" value="NZ_AULI01000021.1"/>
</dbReference>
<dbReference type="GO" id="GO:0004156">
    <property type="term" value="F:dihydropteroate synthase activity"/>
    <property type="evidence" value="ECO:0007669"/>
    <property type="project" value="UniProtKB-EC"/>
</dbReference>
<feature type="domain" description="Pterin-binding" evidence="14">
    <location>
        <begin position="23"/>
        <end position="269"/>
    </location>
</feature>
<comment type="catalytic activity">
    <reaction evidence="1">
        <text>(7,8-dihydropterin-6-yl)methyl diphosphate + 4-aminobenzoate = 7,8-dihydropteroate + diphosphate</text>
        <dbReference type="Rhea" id="RHEA:19949"/>
        <dbReference type="ChEBI" id="CHEBI:17836"/>
        <dbReference type="ChEBI" id="CHEBI:17839"/>
        <dbReference type="ChEBI" id="CHEBI:33019"/>
        <dbReference type="ChEBI" id="CHEBI:72950"/>
        <dbReference type="EC" id="2.5.1.15"/>
    </reaction>
</comment>
<dbReference type="OrthoDB" id="9811744at2"/>
<dbReference type="NCBIfam" id="TIGR01496">
    <property type="entry name" value="DHPS"/>
    <property type="match status" value="1"/>
</dbReference>
<keyword evidence="7 13" id="KW-0808">Transferase</keyword>
<dbReference type="GO" id="GO:0046654">
    <property type="term" value="P:tetrahydrofolate biosynthetic process"/>
    <property type="evidence" value="ECO:0007669"/>
    <property type="project" value="UniProtKB-UniPathway"/>
</dbReference>
<proteinExistence type="inferred from homology"/>
<evidence type="ECO:0000256" key="1">
    <source>
        <dbReference type="ARBA" id="ARBA00000012"/>
    </source>
</evidence>
<accession>A0A0A5GA73</accession>
<evidence type="ECO:0000256" key="13">
    <source>
        <dbReference type="RuleBase" id="RU361205"/>
    </source>
</evidence>
<evidence type="ECO:0000256" key="6">
    <source>
        <dbReference type="ARBA" id="ARBA00016919"/>
    </source>
</evidence>
<dbReference type="UniPathway" id="UPA00077">
    <property type="reaction ID" value="UER00156"/>
</dbReference>
<reference evidence="15 16" key="1">
    <citation type="submission" date="2013-08" db="EMBL/GenBank/DDBJ databases">
        <authorList>
            <person name="Huang J."/>
            <person name="Wang G."/>
        </authorList>
    </citation>
    <scope>NUCLEOTIDE SEQUENCE [LARGE SCALE GENOMIC DNA]</scope>
    <source>
        <strain evidence="15 16">JSM 076056</strain>
    </source>
</reference>
<dbReference type="STRING" id="1385510.GCA_000425205_03502"/>
<dbReference type="FunFam" id="3.20.20.20:FF:000006">
    <property type="entry name" value="Dihydropteroate synthase"/>
    <property type="match status" value="1"/>
</dbReference>
<evidence type="ECO:0000256" key="12">
    <source>
        <dbReference type="ARBA" id="ARBA00053449"/>
    </source>
</evidence>
<dbReference type="GO" id="GO:0046656">
    <property type="term" value="P:folic acid biosynthetic process"/>
    <property type="evidence" value="ECO:0007669"/>
    <property type="project" value="UniProtKB-KW"/>
</dbReference>
<dbReference type="InterPro" id="IPR006390">
    <property type="entry name" value="DHP_synth_dom"/>
</dbReference>
<dbReference type="PROSITE" id="PS50972">
    <property type="entry name" value="PTERIN_BINDING"/>
    <property type="match status" value="1"/>
</dbReference>
<dbReference type="InterPro" id="IPR011005">
    <property type="entry name" value="Dihydropteroate_synth-like_sf"/>
</dbReference>
<dbReference type="PROSITE" id="PS00793">
    <property type="entry name" value="DHPS_2"/>
    <property type="match status" value="1"/>
</dbReference>
<dbReference type="CDD" id="cd00739">
    <property type="entry name" value="DHPS"/>
    <property type="match status" value="1"/>
</dbReference>
<evidence type="ECO:0000256" key="4">
    <source>
        <dbReference type="ARBA" id="ARBA00009503"/>
    </source>
</evidence>
<comment type="similarity">
    <text evidence="4 13">Belongs to the DHPS family.</text>
</comment>
<dbReference type="SUPFAM" id="SSF51717">
    <property type="entry name" value="Dihydropteroate synthetase-like"/>
    <property type="match status" value="1"/>
</dbReference>
<evidence type="ECO:0000256" key="7">
    <source>
        <dbReference type="ARBA" id="ARBA00022679"/>
    </source>
</evidence>
<dbReference type="eggNOG" id="COG0294">
    <property type="taxonomic scope" value="Bacteria"/>
</dbReference>
<evidence type="ECO:0000313" key="16">
    <source>
        <dbReference type="Proteomes" id="UP000030528"/>
    </source>
</evidence>
<evidence type="ECO:0000256" key="3">
    <source>
        <dbReference type="ARBA" id="ARBA00004763"/>
    </source>
</evidence>
<dbReference type="InterPro" id="IPR000489">
    <property type="entry name" value="Pterin-binding_dom"/>
</dbReference>
<keyword evidence="16" id="KW-1185">Reference proteome</keyword>
<dbReference type="PANTHER" id="PTHR20941">
    <property type="entry name" value="FOLATE SYNTHESIS PROTEINS"/>
    <property type="match status" value="1"/>
</dbReference>
<comment type="cofactor">
    <cofactor evidence="2 13">
        <name>Mg(2+)</name>
        <dbReference type="ChEBI" id="CHEBI:18420"/>
    </cofactor>
</comment>
<evidence type="ECO:0000313" key="15">
    <source>
        <dbReference type="EMBL" id="KGX90061.1"/>
    </source>
</evidence>
<evidence type="ECO:0000256" key="5">
    <source>
        <dbReference type="ARBA" id="ARBA00012458"/>
    </source>
</evidence>
<dbReference type="EMBL" id="AVPE01000017">
    <property type="protein sequence ID" value="KGX90061.1"/>
    <property type="molecule type" value="Genomic_DNA"/>
</dbReference>
<dbReference type="Pfam" id="PF00809">
    <property type="entry name" value="Pterin_bind"/>
    <property type="match status" value="1"/>
</dbReference>
<comment type="caution">
    <text evidence="15">The sequence shown here is derived from an EMBL/GenBank/DDBJ whole genome shotgun (WGS) entry which is preliminary data.</text>
</comment>
<organism evidence="15 16">
    <name type="scientific">Pontibacillus halophilus JSM 076056 = DSM 19796</name>
    <dbReference type="NCBI Taxonomy" id="1385510"/>
    <lineage>
        <taxon>Bacteria</taxon>
        <taxon>Bacillati</taxon>
        <taxon>Bacillota</taxon>
        <taxon>Bacilli</taxon>
        <taxon>Bacillales</taxon>
        <taxon>Bacillaceae</taxon>
        <taxon>Pontibacillus</taxon>
    </lineage>
</organism>
<dbReference type="PROSITE" id="PS00792">
    <property type="entry name" value="DHPS_1"/>
    <property type="match status" value="1"/>
</dbReference>
<name>A0A0A5GA73_9BACI</name>
<keyword evidence="10 13" id="KW-0289">Folate biosynthesis</keyword>
<dbReference type="Gene3D" id="3.20.20.20">
    <property type="entry name" value="Dihydropteroate synthase-like"/>
    <property type="match status" value="1"/>
</dbReference>
<evidence type="ECO:0000256" key="10">
    <source>
        <dbReference type="ARBA" id="ARBA00022909"/>
    </source>
</evidence>